<name>A0A645FWT2_9ZZZZ</name>
<evidence type="ECO:0000313" key="2">
    <source>
        <dbReference type="EMBL" id="MPN18162.1"/>
    </source>
</evidence>
<evidence type="ECO:0000256" key="1">
    <source>
        <dbReference type="SAM" id="MobiDB-lite"/>
    </source>
</evidence>
<sequence>MQVEAHDQACGGEAVRQEGVAEPCPRQYAVISGKPGILKRGDDAGVQRQIAVGALPDIERAVLWPQVMGVLKHRAEDRERQGQEQQQPDFLRILIPKGPKRSAAVAQNKRRERQPRQGEEGQQVACHRKPPQEGCQRRKPHQIKQAQCAAQPQADQNPLPRQQPGHREDAA</sequence>
<organism evidence="2">
    <name type="scientific">bioreactor metagenome</name>
    <dbReference type="NCBI Taxonomy" id="1076179"/>
    <lineage>
        <taxon>unclassified sequences</taxon>
        <taxon>metagenomes</taxon>
        <taxon>ecological metagenomes</taxon>
    </lineage>
</organism>
<accession>A0A645FWT2</accession>
<feature type="region of interest" description="Disordered" evidence="1">
    <location>
        <begin position="74"/>
        <end position="171"/>
    </location>
</feature>
<proteinExistence type="predicted"/>
<feature type="region of interest" description="Disordered" evidence="1">
    <location>
        <begin position="1"/>
        <end position="20"/>
    </location>
</feature>
<dbReference type="AlphaFoldDB" id="A0A645FWT2"/>
<dbReference type="EMBL" id="VSSQ01065447">
    <property type="protein sequence ID" value="MPN18162.1"/>
    <property type="molecule type" value="Genomic_DNA"/>
</dbReference>
<gene>
    <name evidence="2" type="ORF">SDC9_165520</name>
</gene>
<reference evidence="2" key="1">
    <citation type="submission" date="2019-08" db="EMBL/GenBank/DDBJ databases">
        <authorList>
            <person name="Kucharzyk K."/>
            <person name="Murdoch R.W."/>
            <person name="Higgins S."/>
            <person name="Loffler F."/>
        </authorList>
    </citation>
    <scope>NUCLEOTIDE SEQUENCE</scope>
</reference>
<feature type="compositionally biased region" description="Low complexity" evidence="1">
    <location>
        <begin position="143"/>
        <end position="156"/>
    </location>
</feature>
<comment type="caution">
    <text evidence="2">The sequence shown here is derived from an EMBL/GenBank/DDBJ whole genome shotgun (WGS) entry which is preliminary data.</text>
</comment>
<protein>
    <submittedName>
        <fullName evidence="2">Uncharacterized protein</fullName>
    </submittedName>
</protein>